<dbReference type="GO" id="GO:0016787">
    <property type="term" value="F:hydrolase activity"/>
    <property type="evidence" value="ECO:0007669"/>
    <property type="project" value="UniProtKB-KW"/>
</dbReference>
<dbReference type="Pfam" id="PF17132">
    <property type="entry name" value="Glyco_hydro_106"/>
    <property type="match status" value="1"/>
</dbReference>
<comment type="caution">
    <text evidence="3">The sequence shown here is derived from an EMBL/GenBank/DDBJ whole genome shotgun (WGS) entry which is preliminary data.</text>
</comment>
<organism evidence="3">
    <name type="scientific">Tanacetum cinerariifolium</name>
    <name type="common">Dalmatian daisy</name>
    <name type="synonym">Chrysanthemum cinerariifolium</name>
    <dbReference type="NCBI Taxonomy" id="118510"/>
    <lineage>
        <taxon>Eukaryota</taxon>
        <taxon>Viridiplantae</taxon>
        <taxon>Streptophyta</taxon>
        <taxon>Embryophyta</taxon>
        <taxon>Tracheophyta</taxon>
        <taxon>Spermatophyta</taxon>
        <taxon>Magnoliopsida</taxon>
        <taxon>eudicotyledons</taxon>
        <taxon>Gunneridae</taxon>
        <taxon>Pentapetalae</taxon>
        <taxon>asterids</taxon>
        <taxon>campanulids</taxon>
        <taxon>Asterales</taxon>
        <taxon>Asteraceae</taxon>
        <taxon>Asteroideae</taxon>
        <taxon>Anthemideae</taxon>
        <taxon>Anthemidinae</taxon>
        <taxon>Tanacetum</taxon>
    </lineage>
</organism>
<sequence length="243" mass="26538">LQQGRFVADLCYFKGETITAKLPGTAILQPPVPLGYAADIVGRDALLTRFSVQQGQLTLPDGLSYALLVLPAAPALSVEVLRKVRELVQAGASVLVQEPPATVPGLAAWQRGEAATARELIQEIWGTLDGKTTTERSLGQGKVFRGVPLAALLPQLGRLPDFTYTSPRNDTALHYIHRQVGEVDIYFIANHHRSPEEVVCTFRVAGRQPELWDAETGRLVVPAVFGQQDDRTRLPLRLEPFGS</sequence>
<proteinExistence type="predicted"/>
<keyword evidence="2" id="KW-0378">Hydrolase</keyword>
<evidence type="ECO:0000256" key="2">
    <source>
        <dbReference type="ARBA" id="ARBA00022801"/>
    </source>
</evidence>
<protein>
    <recommendedName>
        <fullName evidence="4">Beta-galactosidase trimerisation domain-containing protein</fullName>
    </recommendedName>
</protein>
<accession>A0A699SB16</accession>
<reference evidence="3" key="1">
    <citation type="journal article" date="2019" name="Sci. Rep.">
        <title>Draft genome of Tanacetum cinerariifolium, the natural source of mosquito coil.</title>
        <authorList>
            <person name="Yamashiro T."/>
            <person name="Shiraishi A."/>
            <person name="Satake H."/>
            <person name="Nakayama K."/>
        </authorList>
    </citation>
    <scope>NUCLEOTIDE SEQUENCE</scope>
</reference>
<dbReference type="CDD" id="cd03143">
    <property type="entry name" value="A4_beta-galactosidase_middle_domain"/>
    <property type="match status" value="1"/>
</dbReference>
<evidence type="ECO:0008006" key="4">
    <source>
        <dbReference type="Google" id="ProtNLM"/>
    </source>
</evidence>
<dbReference type="EMBL" id="BKCJ011149995">
    <property type="protein sequence ID" value="GFC94652.1"/>
    <property type="molecule type" value="Genomic_DNA"/>
</dbReference>
<evidence type="ECO:0000313" key="3">
    <source>
        <dbReference type="EMBL" id="GFC94652.1"/>
    </source>
</evidence>
<evidence type="ECO:0000256" key="1">
    <source>
        <dbReference type="ARBA" id="ARBA00022729"/>
    </source>
</evidence>
<dbReference type="PANTHER" id="PTHR43817">
    <property type="entry name" value="GLYCOSYL HYDROLASE"/>
    <property type="match status" value="1"/>
</dbReference>
<dbReference type="AlphaFoldDB" id="A0A699SB16"/>
<keyword evidence="1" id="KW-0732">Signal</keyword>
<feature type="non-terminal residue" evidence="3">
    <location>
        <position position="1"/>
    </location>
</feature>
<feature type="non-terminal residue" evidence="3">
    <location>
        <position position="243"/>
    </location>
</feature>
<dbReference type="PANTHER" id="PTHR43817:SF1">
    <property type="entry name" value="HYDROLASE, FAMILY 43, PUTATIVE (AFU_ORTHOLOGUE AFUA_3G01660)-RELATED"/>
    <property type="match status" value="1"/>
</dbReference>
<gene>
    <name evidence="3" type="ORF">Tci_866622</name>
</gene>
<name>A0A699SB16_TANCI</name>